<dbReference type="PROSITE" id="PS51471">
    <property type="entry name" value="FE2OG_OXY"/>
    <property type="match status" value="1"/>
</dbReference>
<dbReference type="InterPro" id="IPR044862">
    <property type="entry name" value="Pro_4_hyd_alph_FE2OG_OXY"/>
</dbReference>
<dbReference type="InterPro" id="IPR045054">
    <property type="entry name" value="P4HA-like"/>
</dbReference>
<keyword evidence="7" id="KW-0408">Iron</keyword>
<keyword evidence="3" id="KW-0256">Endoplasmic reticulum</keyword>
<reference evidence="10" key="1">
    <citation type="submission" date="2014-05" db="EMBL/GenBank/DDBJ databases">
        <authorList>
            <person name="Chronopoulou M."/>
        </authorList>
    </citation>
    <scope>NUCLEOTIDE SEQUENCE</scope>
    <source>
        <tissue evidence="10">Whole organism</tissue>
    </source>
</reference>
<proteinExistence type="predicted"/>
<evidence type="ECO:0000256" key="5">
    <source>
        <dbReference type="ARBA" id="ARBA00022964"/>
    </source>
</evidence>
<dbReference type="SMART" id="SM00702">
    <property type="entry name" value="P4Hc"/>
    <property type="match status" value="1"/>
</dbReference>
<organism evidence="10">
    <name type="scientific">Lepeophtheirus salmonis</name>
    <name type="common">Salmon louse</name>
    <name type="synonym">Caligus salmonis</name>
    <dbReference type="NCBI Taxonomy" id="72036"/>
    <lineage>
        <taxon>Eukaryota</taxon>
        <taxon>Metazoa</taxon>
        <taxon>Ecdysozoa</taxon>
        <taxon>Arthropoda</taxon>
        <taxon>Crustacea</taxon>
        <taxon>Multicrustacea</taxon>
        <taxon>Hexanauplia</taxon>
        <taxon>Copepoda</taxon>
        <taxon>Siphonostomatoida</taxon>
        <taxon>Caligidae</taxon>
        <taxon>Lepeophtheirus</taxon>
    </lineage>
</organism>
<feature type="domain" description="Fe2OG dioxygenase" evidence="9">
    <location>
        <begin position="422"/>
        <end position="537"/>
    </location>
</feature>
<comment type="cofactor">
    <cofactor evidence="1">
        <name>L-ascorbate</name>
        <dbReference type="ChEBI" id="CHEBI:38290"/>
    </cofactor>
</comment>
<sequence>MYTVVLVLIGHILKETTSNQYAFGVFENSKGLKDIFNFEISLVESLRNTREILSERRNFLQNLENSSHILSPNLLNLQMSSVNHIDPFHYDGASRGLLVLLDTYKFDLRGMLQGIVRDQSLSIELLGKERLTLQDLLHLSKKAFDYNWYDSSIALLRVYLKAHSDPSTDSYREKLVQIHNIHLKKNLKRVGKNFKVYPYMIDSQTLQKKKKQPKVIGKTTFYNRNVSHIPPPAQLDVQKLKESELAMIEFTDLAEEEFRRICREEISPPESSERKCILLHHNDPYLRLGPFKQEIISEDPPRMILVDFFTDEEMDFLKKKSYPSLSTARTKEIPKKEIKKKKRNRIVQKSVQHWLKDIKFNQEYNLQILRGELNKFDPSFPDWYKEKEPEDIYGFQIVHPILYRLSLKIEHATRLKVTDRWSSSAYQVTNYGLGGLCELHIDPHGMLRGTMVNDDRVSLFKTGDMILTLMGWLDDVEAGGSTAFIYPGREGILKPRKGSAAIWFNLHKNGKKSFSTSHGGCPIIGGTKWILNKWMFYFDQFHGYPCGLNEFEDYKVFDNNR</sequence>
<evidence type="ECO:0000256" key="6">
    <source>
        <dbReference type="ARBA" id="ARBA00023002"/>
    </source>
</evidence>
<dbReference type="PANTHER" id="PTHR10869:SF244">
    <property type="entry name" value="PROLYL 4-HYDROXYLASE SUBUNIT ALPHA-2"/>
    <property type="match status" value="1"/>
</dbReference>
<dbReference type="InterPro" id="IPR005123">
    <property type="entry name" value="Oxoglu/Fe-dep_dioxygenase_dom"/>
</dbReference>
<keyword evidence="8" id="KW-0325">Glycoprotein</keyword>
<evidence type="ECO:0000256" key="4">
    <source>
        <dbReference type="ARBA" id="ARBA00022896"/>
    </source>
</evidence>
<dbReference type="GO" id="GO:0005506">
    <property type="term" value="F:iron ion binding"/>
    <property type="evidence" value="ECO:0007669"/>
    <property type="project" value="InterPro"/>
</dbReference>
<keyword evidence="5" id="KW-0223">Dioxygenase</keyword>
<dbReference type="AlphaFoldDB" id="A0A0K2T7Y1"/>
<evidence type="ECO:0000256" key="8">
    <source>
        <dbReference type="ARBA" id="ARBA00023180"/>
    </source>
</evidence>
<dbReference type="InterPro" id="IPR006620">
    <property type="entry name" value="Pro_4_hyd_alph"/>
</dbReference>
<evidence type="ECO:0000256" key="1">
    <source>
        <dbReference type="ARBA" id="ARBA00001961"/>
    </source>
</evidence>
<evidence type="ECO:0000256" key="2">
    <source>
        <dbReference type="ARBA" id="ARBA00022723"/>
    </source>
</evidence>
<dbReference type="Gene3D" id="1.25.40.10">
    <property type="entry name" value="Tetratricopeptide repeat domain"/>
    <property type="match status" value="1"/>
</dbReference>
<dbReference type="EMBL" id="HACA01004757">
    <property type="protein sequence ID" value="CDW22118.1"/>
    <property type="molecule type" value="Transcribed_RNA"/>
</dbReference>
<keyword evidence="4" id="KW-0847">Vitamin C</keyword>
<evidence type="ECO:0000256" key="3">
    <source>
        <dbReference type="ARBA" id="ARBA00022824"/>
    </source>
</evidence>
<protein>
    <recommendedName>
        <fullName evidence="9">Fe2OG dioxygenase domain-containing protein</fullName>
    </recommendedName>
</protein>
<dbReference type="GO" id="GO:0004656">
    <property type="term" value="F:procollagen-proline 4-dioxygenase activity"/>
    <property type="evidence" value="ECO:0007669"/>
    <property type="project" value="TreeGrafter"/>
</dbReference>
<evidence type="ECO:0000259" key="9">
    <source>
        <dbReference type="PROSITE" id="PS51471"/>
    </source>
</evidence>
<accession>A0A0K2T7Y1</accession>
<evidence type="ECO:0000256" key="7">
    <source>
        <dbReference type="ARBA" id="ARBA00023004"/>
    </source>
</evidence>
<dbReference type="PANTHER" id="PTHR10869">
    <property type="entry name" value="PROLYL 4-HYDROXYLASE ALPHA SUBUNIT"/>
    <property type="match status" value="1"/>
</dbReference>
<dbReference type="GO" id="GO:0031418">
    <property type="term" value="F:L-ascorbic acid binding"/>
    <property type="evidence" value="ECO:0007669"/>
    <property type="project" value="UniProtKB-KW"/>
</dbReference>
<keyword evidence="2" id="KW-0479">Metal-binding</keyword>
<keyword evidence="6" id="KW-0560">Oxidoreductase</keyword>
<dbReference type="Gene3D" id="2.60.120.620">
    <property type="entry name" value="q2cbj1_9rhob like domain"/>
    <property type="match status" value="1"/>
</dbReference>
<evidence type="ECO:0000313" key="10">
    <source>
        <dbReference type="EMBL" id="CDW22118.1"/>
    </source>
</evidence>
<dbReference type="GO" id="GO:0005783">
    <property type="term" value="C:endoplasmic reticulum"/>
    <property type="evidence" value="ECO:0007669"/>
    <property type="project" value="TreeGrafter"/>
</dbReference>
<dbReference type="Pfam" id="PF13640">
    <property type="entry name" value="2OG-FeII_Oxy_3"/>
    <property type="match status" value="1"/>
</dbReference>
<dbReference type="InterPro" id="IPR011990">
    <property type="entry name" value="TPR-like_helical_dom_sf"/>
</dbReference>
<name>A0A0K2T7Y1_LEPSM</name>